<evidence type="ECO:0000313" key="3">
    <source>
        <dbReference type="Proteomes" id="UP001295444"/>
    </source>
</evidence>
<organism evidence="2 3">
    <name type="scientific">Pelobates cultripes</name>
    <name type="common">Western spadefoot toad</name>
    <dbReference type="NCBI Taxonomy" id="61616"/>
    <lineage>
        <taxon>Eukaryota</taxon>
        <taxon>Metazoa</taxon>
        <taxon>Chordata</taxon>
        <taxon>Craniata</taxon>
        <taxon>Vertebrata</taxon>
        <taxon>Euteleostomi</taxon>
        <taxon>Amphibia</taxon>
        <taxon>Batrachia</taxon>
        <taxon>Anura</taxon>
        <taxon>Pelobatoidea</taxon>
        <taxon>Pelobatidae</taxon>
        <taxon>Pelobates</taxon>
    </lineage>
</organism>
<evidence type="ECO:0000313" key="2">
    <source>
        <dbReference type="EMBL" id="CAH2299877.1"/>
    </source>
</evidence>
<evidence type="ECO:0000256" key="1">
    <source>
        <dbReference type="SAM" id="MobiDB-lite"/>
    </source>
</evidence>
<dbReference type="EMBL" id="OW240917">
    <property type="protein sequence ID" value="CAH2299877.1"/>
    <property type="molecule type" value="Genomic_DNA"/>
</dbReference>
<feature type="region of interest" description="Disordered" evidence="1">
    <location>
        <begin position="66"/>
        <end position="109"/>
    </location>
</feature>
<feature type="compositionally biased region" description="Polar residues" evidence="1">
    <location>
        <begin position="151"/>
        <end position="161"/>
    </location>
</feature>
<feature type="compositionally biased region" description="Polar residues" evidence="1">
    <location>
        <begin position="212"/>
        <end position="221"/>
    </location>
</feature>
<dbReference type="Proteomes" id="UP001295444">
    <property type="component" value="Chromosome 06"/>
</dbReference>
<sequence length="1302" mass="148393">MNIVICSFLCVLKTTFHIIPIIKKPPEQIPRAVRLLDLGRGWLTELQSPGGEKHIAPTGAFSCGEWGGRPLPHYPAPRNPATGTDQHGSGSVPPPLGRGGDPGPHPVALTATLQLRPGNPTATPKMAGAMCADGNLRAPARRNPKPKHTPSARQPVTGQKWNRNREHKRSLKQSPGLAVWSTPDQPPPSSHNNIGLEAGEPQDWRTQQALLHNLPSSTMQRNMRDSVISTRGREGAERERTLRRTPQRQPHRAEAEHKKKSKKKKEDPENQSKEQSREAVHREEEQEEKTAHFQIYCLQLYRERYTVCSAFFPLGSNIEKGHQIAKTMEPSPKRSKPNTPDKKILIRLSDAFIRTDGKIICPVIKAQNSIRVLYKLDKDQLIAILRDVGLKTGLIYQRVDLKTCTAREIEGNLFIECLSFKSIVEKKKLDDYKSNLVSKLSEVSKVKDIVIDDVKDTNEFIPQPFISEVDFELHKLTLCSNELSDLSDESLAGGTAGLCIGSRDSRGSLTTGGVETAPWSGPDDFKGLDGRFRCIGTRRMGSANVSTGDGKGKSFILNLLMLLTADNEDEYRKNNEWLKLPQAIPQDTPIQMICETEVHLPDVVTVTFNESKSNASLKSLENIRNYFSEKKRLELEAYILPQKEIRGSYNSTTKCIIHLRYGMVYQMSVQYFDAKELQEQLFDLVAIDKEDKSSHINEDVNEKAQECLKARFKILTGQDYNAKGVGMAVFRSPEDIVLSGEVMQFAGKTELHFGKGKNSAQERLALQAILKDLTIAQEEDGKEPITKIAAVKKIVVYLPSKILHGGKEILEMPGTDDSDPMAMDFIRNALEEVDAVILITDFSFNLAEKEVKDMLSNSGFLKRFKENPRDYKLMLLTYPEKDLNFQFGENDITKIKKLEQEGIKKRTEELNSMKKLFKQDLLNQDVEHNIITMYTLPVLYTSILSQQELEHTVLTKHEYFLNKTGIFSLIGHLDEFVASKHNSSFKEVQTWLSDFQQEINEGMRAHDAKSIILLLKNNEFKATYEQEIFTNHQRLAATLKKDIESLFLPTSVISEKIKEILEATLQLAKARWKVDKNKVTSISLYNPQFSGRHHTFKVRLFYTFFEDLEEKKTELSHFIKDQIEVCLQKYKEKAISQCSQDLNKLLSYLDRNTVSSDFVRKIGSTNMDIALGWYEGKTKRPFNRKKIEENFRMSQQESLKNVILRPNFNNNTVANAKIQTEKKFEECIERVEEFFIPMLRKLHEHSWKRMKNKLFMPNGSYKMWQQVIQSIKTLAKDSEGDNHREQIAKLNIMMSETITKPQ</sequence>
<proteinExistence type="predicted"/>
<reference evidence="2" key="1">
    <citation type="submission" date="2022-03" db="EMBL/GenBank/DDBJ databases">
        <authorList>
            <person name="Alioto T."/>
            <person name="Alioto T."/>
            <person name="Gomez Garrido J."/>
        </authorList>
    </citation>
    <scope>NUCLEOTIDE SEQUENCE</scope>
</reference>
<gene>
    <name evidence="2" type="ORF">PECUL_23A025375</name>
</gene>
<protein>
    <submittedName>
        <fullName evidence="2">Uncharacterized protein</fullName>
    </submittedName>
</protein>
<feature type="region of interest" description="Disordered" evidence="1">
    <location>
        <begin position="136"/>
        <end position="198"/>
    </location>
</feature>
<feature type="compositionally biased region" description="Basic and acidic residues" evidence="1">
    <location>
        <begin position="264"/>
        <end position="286"/>
    </location>
</feature>
<feature type="compositionally biased region" description="Basic and acidic residues" evidence="1">
    <location>
        <begin position="231"/>
        <end position="242"/>
    </location>
</feature>
<feature type="region of interest" description="Disordered" evidence="1">
    <location>
        <begin position="212"/>
        <end position="286"/>
    </location>
</feature>
<name>A0AAD1W8N2_PELCU</name>
<feature type="compositionally biased region" description="Basic residues" evidence="1">
    <location>
        <begin position="139"/>
        <end position="150"/>
    </location>
</feature>
<keyword evidence="3" id="KW-1185">Reference proteome</keyword>
<accession>A0AAD1W8N2</accession>